<dbReference type="EC" id="2.7.7.62" evidence="9"/>
<dbReference type="PANTHER" id="PTHR34848">
    <property type="match status" value="1"/>
</dbReference>
<comment type="catalytic activity">
    <reaction evidence="3">
        <text>adenosylcob(III)inamide + GTP = adenosylcob(III)inamide phosphate + GDP + H(+)</text>
        <dbReference type="Rhea" id="RHEA:15765"/>
        <dbReference type="ChEBI" id="CHEBI:2480"/>
        <dbReference type="ChEBI" id="CHEBI:15378"/>
        <dbReference type="ChEBI" id="CHEBI:37565"/>
        <dbReference type="ChEBI" id="CHEBI:58189"/>
        <dbReference type="ChEBI" id="CHEBI:58502"/>
        <dbReference type="EC" id="2.7.1.156"/>
    </reaction>
</comment>
<keyword evidence="13" id="KW-0418">Kinase</keyword>
<dbReference type="SUPFAM" id="SSF52540">
    <property type="entry name" value="P-loop containing nucleoside triphosphate hydrolases"/>
    <property type="match status" value="1"/>
</dbReference>
<proteinExistence type="inferred from homology"/>
<keyword evidence="11 18" id="KW-0808">Transferase</keyword>
<evidence type="ECO:0000256" key="5">
    <source>
        <dbReference type="ARBA" id="ARBA00004692"/>
    </source>
</evidence>
<evidence type="ECO:0000256" key="11">
    <source>
        <dbReference type="ARBA" id="ARBA00022679"/>
    </source>
</evidence>
<comment type="pathway">
    <text evidence="5">Cofactor biosynthesis; adenosylcobalamin biosynthesis; adenosylcobalamin from cob(II)yrinate a,c-diamide: step 6/7.</text>
</comment>
<evidence type="ECO:0000313" key="18">
    <source>
        <dbReference type="EMBL" id="MPM27467.1"/>
    </source>
</evidence>
<dbReference type="PIRSF" id="PIRSF006135">
    <property type="entry name" value="CobU"/>
    <property type="match status" value="1"/>
</dbReference>
<dbReference type="InterPro" id="IPR003203">
    <property type="entry name" value="CobU/CobP"/>
</dbReference>
<evidence type="ECO:0000256" key="4">
    <source>
        <dbReference type="ARBA" id="ARBA00003889"/>
    </source>
</evidence>
<comment type="pathway">
    <text evidence="6">Cofactor biosynthesis; adenosylcobalamin biosynthesis; adenosylcobalamin from cob(II)yrinate a,c-diamide: step 5/7.</text>
</comment>
<comment type="catalytic activity">
    <reaction evidence="1">
        <text>adenosylcob(III)inamide + ATP = adenosylcob(III)inamide phosphate + ADP + H(+)</text>
        <dbReference type="Rhea" id="RHEA:15769"/>
        <dbReference type="ChEBI" id="CHEBI:2480"/>
        <dbReference type="ChEBI" id="CHEBI:15378"/>
        <dbReference type="ChEBI" id="CHEBI:30616"/>
        <dbReference type="ChEBI" id="CHEBI:58502"/>
        <dbReference type="ChEBI" id="CHEBI:456216"/>
        <dbReference type="EC" id="2.7.1.156"/>
    </reaction>
</comment>
<name>A0A644YGQ9_9ZZZZ</name>
<evidence type="ECO:0000256" key="3">
    <source>
        <dbReference type="ARBA" id="ARBA00001522"/>
    </source>
</evidence>
<protein>
    <recommendedName>
        <fullName evidence="16">Adenosylcobinamide kinase</fullName>
        <ecNumber evidence="8">2.7.1.156</ecNumber>
        <ecNumber evidence="9">2.7.7.62</ecNumber>
    </recommendedName>
    <alternativeName>
        <fullName evidence="17">Adenosylcobinamide-phosphate guanylyltransferase</fullName>
    </alternativeName>
</protein>
<dbReference type="InterPro" id="IPR027417">
    <property type="entry name" value="P-loop_NTPase"/>
</dbReference>
<keyword evidence="15" id="KW-0342">GTP-binding</keyword>
<dbReference type="AlphaFoldDB" id="A0A644YGQ9"/>
<evidence type="ECO:0000256" key="6">
    <source>
        <dbReference type="ARBA" id="ARBA00005159"/>
    </source>
</evidence>
<evidence type="ECO:0000256" key="13">
    <source>
        <dbReference type="ARBA" id="ARBA00022777"/>
    </source>
</evidence>
<organism evidence="18">
    <name type="scientific">bioreactor metagenome</name>
    <dbReference type="NCBI Taxonomy" id="1076179"/>
    <lineage>
        <taxon>unclassified sequences</taxon>
        <taxon>metagenomes</taxon>
        <taxon>ecological metagenomes</taxon>
    </lineage>
</organism>
<dbReference type="PANTHER" id="PTHR34848:SF1">
    <property type="entry name" value="BIFUNCTIONAL ADENOSYLCOBALAMIN BIOSYNTHESIS PROTEIN COBU"/>
    <property type="match status" value="1"/>
</dbReference>
<dbReference type="EC" id="2.7.1.156" evidence="8"/>
<dbReference type="Pfam" id="PF02283">
    <property type="entry name" value="CobU"/>
    <property type="match status" value="1"/>
</dbReference>
<comment type="catalytic activity">
    <reaction evidence="2">
        <text>adenosylcob(III)inamide phosphate + GTP + H(+) = adenosylcob(III)inamide-GDP + diphosphate</text>
        <dbReference type="Rhea" id="RHEA:22712"/>
        <dbReference type="ChEBI" id="CHEBI:15378"/>
        <dbReference type="ChEBI" id="CHEBI:33019"/>
        <dbReference type="ChEBI" id="CHEBI:37565"/>
        <dbReference type="ChEBI" id="CHEBI:58502"/>
        <dbReference type="ChEBI" id="CHEBI:60487"/>
        <dbReference type="EC" id="2.7.7.62"/>
    </reaction>
</comment>
<keyword evidence="14" id="KW-0067">ATP-binding</keyword>
<evidence type="ECO:0000256" key="2">
    <source>
        <dbReference type="ARBA" id="ARBA00000711"/>
    </source>
</evidence>
<dbReference type="Gene3D" id="3.40.50.300">
    <property type="entry name" value="P-loop containing nucleotide triphosphate hydrolases"/>
    <property type="match status" value="1"/>
</dbReference>
<evidence type="ECO:0000256" key="15">
    <source>
        <dbReference type="ARBA" id="ARBA00023134"/>
    </source>
</evidence>
<evidence type="ECO:0000256" key="8">
    <source>
        <dbReference type="ARBA" id="ARBA00012016"/>
    </source>
</evidence>
<comment type="function">
    <text evidence="4">Catalyzes ATP-dependent phosphorylation of adenosylcobinamide and addition of GMP to adenosylcobinamide phosphate.</text>
</comment>
<evidence type="ECO:0000256" key="1">
    <source>
        <dbReference type="ARBA" id="ARBA00000312"/>
    </source>
</evidence>
<dbReference type="CDD" id="cd00544">
    <property type="entry name" value="CobU"/>
    <property type="match status" value="1"/>
</dbReference>
<gene>
    <name evidence="18" type="primary">cobU_9</name>
    <name evidence="18" type="ORF">SDC9_73978</name>
</gene>
<evidence type="ECO:0000256" key="17">
    <source>
        <dbReference type="ARBA" id="ARBA00030571"/>
    </source>
</evidence>
<dbReference type="GO" id="GO:0005524">
    <property type="term" value="F:ATP binding"/>
    <property type="evidence" value="ECO:0007669"/>
    <property type="project" value="UniProtKB-KW"/>
</dbReference>
<keyword evidence="10" id="KW-0169">Cobalamin biosynthesis</keyword>
<accession>A0A644YGQ9</accession>
<dbReference type="EMBL" id="VSSQ01005002">
    <property type="protein sequence ID" value="MPM27467.1"/>
    <property type="molecule type" value="Genomic_DNA"/>
</dbReference>
<keyword evidence="12" id="KW-0547">Nucleotide-binding</keyword>
<reference evidence="18" key="1">
    <citation type="submission" date="2019-08" db="EMBL/GenBank/DDBJ databases">
        <authorList>
            <person name="Kucharzyk K."/>
            <person name="Murdoch R.W."/>
            <person name="Higgins S."/>
            <person name="Loffler F."/>
        </authorList>
    </citation>
    <scope>NUCLEOTIDE SEQUENCE</scope>
</reference>
<evidence type="ECO:0000256" key="14">
    <source>
        <dbReference type="ARBA" id="ARBA00022840"/>
    </source>
</evidence>
<comment type="similarity">
    <text evidence="7">Belongs to the CobU/CobP family.</text>
</comment>
<sequence>MNILLIGGSACGKSTFGEALAARLPKPRTYVATMRPFEGESEEKILRHQFQRADKGFSTVERETDLSGLRLPARGTVLLECVCNLAANEMFDDAGNICPGAEEAILSGIETLSQQCETLIVVTNDVGSDGGGYDESTMRYVDLVGRVNRELASRFDCVCELVCGIPLVIKGFLP</sequence>
<evidence type="ECO:0000256" key="7">
    <source>
        <dbReference type="ARBA" id="ARBA00007490"/>
    </source>
</evidence>
<dbReference type="GO" id="GO:0008820">
    <property type="term" value="F:cobinamide phosphate guanylyltransferase activity"/>
    <property type="evidence" value="ECO:0007669"/>
    <property type="project" value="UniProtKB-EC"/>
</dbReference>
<evidence type="ECO:0000256" key="16">
    <source>
        <dbReference type="ARBA" id="ARBA00029570"/>
    </source>
</evidence>
<evidence type="ECO:0000256" key="9">
    <source>
        <dbReference type="ARBA" id="ARBA00012523"/>
    </source>
</evidence>
<evidence type="ECO:0000256" key="10">
    <source>
        <dbReference type="ARBA" id="ARBA00022573"/>
    </source>
</evidence>
<evidence type="ECO:0000256" key="12">
    <source>
        <dbReference type="ARBA" id="ARBA00022741"/>
    </source>
</evidence>
<dbReference type="GO" id="GO:0009236">
    <property type="term" value="P:cobalamin biosynthetic process"/>
    <property type="evidence" value="ECO:0007669"/>
    <property type="project" value="UniProtKB-KW"/>
</dbReference>
<comment type="caution">
    <text evidence="18">The sequence shown here is derived from an EMBL/GenBank/DDBJ whole genome shotgun (WGS) entry which is preliminary data.</text>
</comment>
<dbReference type="GO" id="GO:0043752">
    <property type="term" value="F:adenosylcobinamide kinase activity"/>
    <property type="evidence" value="ECO:0007669"/>
    <property type="project" value="UniProtKB-EC"/>
</dbReference>
<dbReference type="GO" id="GO:0005525">
    <property type="term" value="F:GTP binding"/>
    <property type="evidence" value="ECO:0007669"/>
    <property type="project" value="UniProtKB-KW"/>
</dbReference>